<evidence type="ECO:0000313" key="7">
    <source>
        <dbReference type="Proteomes" id="UP000017559"/>
    </source>
</evidence>
<reference evidence="6 7" key="1">
    <citation type="journal article" date="2014" name="BMC Genomics">
        <title>Genome and secretome analysis of the hemibiotrophic fungal pathogen, Moniliophthora roreri, which causes frosty pod rot disease of cacao: mechanisms of the biotrophic and necrotrophic phases.</title>
        <authorList>
            <person name="Meinhardt L.W."/>
            <person name="Costa G.G.L."/>
            <person name="Thomazella D.P.T."/>
            <person name="Teixeira P.J.P.L."/>
            <person name="Carazzolle M.F."/>
            <person name="Schuster S.C."/>
            <person name="Carlson J.E."/>
            <person name="Guiltinan M.J."/>
            <person name="Mieczkowski P."/>
            <person name="Farmer A."/>
            <person name="Ramaraj T."/>
            <person name="Crozier J."/>
            <person name="Davis R.E."/>
            <person name="Shao J."/>
            <person name="Melnick R.L."/>
            <person name="Pereira G.A.G."/>
            <person name="Bailey B.A."/>
        </authorList>
    </citation>
    <scope>NUCLEOTIDE SEQUENCE [LARGE SCALE GENOMIC DNA]</scope>
    <source>
        <strain evidence="6 7">MCA 2997</strain>
    </source>
</reference>
<keyword evidence="7" id="KW-1185">Reference proteome</keyword>
<dbReference type="Proteomes" id="UP000017559">
    <property type="component" value="Unassembled WGS sequence"/>
</dbReference>
<name>V2X4E5_MONRO</name>
<dbReference type="EMBL" id="AWSO01000630">
    <property type="protein sequence ID" value="ESK88662.1"/>
    <property type="molecule type" value="Genomic_DNA"/>
</dbReference>
<dbReference type="Pfam" id="PF01753">
    <property type="entry name" value="zf-MYND"/>
    <property type="match status" value="1"/>
</dbReference>
<evidence type="ECO:0000256" key="1">
    <source>
        <dbReference type="ARBA" id="ARBA00022723"/>
    </source>
</evidence>
<dbReference type="GO" id="GO:0008270">
    <property type="term" value="F:zinc ion binding"/>
    <property type="evidence" value="ECO:0007669"/>
    <property type="project" value="UniProtKB-KW"/>
</dbReference>
<evidence type="ECO:0000313" key="6">
    <source>
        <dbReference type="EMBL" id="ESK88662.1"/>
    </source>
</evidence>
<protein>
    <submittedName>
        <fullName evidence="6">Mynd zinc finger domain-like protein</fullName>
    </submittedName>
</protein>
<dbReference type="SUPFAM" id="SSF144232">
    <property type="entry name" value="HIT/MYND zinc finger-like"/>
    <property type="match status" value="1"/>
</dbReference>
<dbReference type="AlphaFoldDB" id="V2X4E5"/>
<evidence type="ECO:0000259" key="5">
    <source>
        <dbReference type="PROSITE" id="PS50865"/>
    </source>
</evidence>
<feature type="domain" description="MYND-type" evidence="5">
    <location>
        <begin position="351"/>
        <end position="398"/>
    </location>
</feature>
<dbReference type="OrthoDB" id="549788at2759"/>
<keyword evidence="1" id="KW-0479">Metal-binding</keyword>
<accession>V2X4E5</accession>
<gene>
    <name evidence="6" type="ORF">Moror_3065</name>
</gene>
<dbReference type="KEGG" id="mrr:Moror_3065"/>
<evidence type="ECO:0000256" key="4">
    <source>
        <dbReference type="PROSITE-ProRule" id="PRU00134"/>
    </source>
</evidence>
<comment type="caution">
    <text evidence="6">The sequence shown here is derived from an EMBL/GenBank/DDBJ whole genome shotgun (WGS) entry which is preliminary data.</text>
</comment>
<evidence type="ECO:0000256" key="2">
    <source>
        <dbReference type="ARBA" id="ARBA00022771"/>
    </source>
</evidence>
<dbReference type="HOGENOM" id="CLU_611222_0_0_1"/>
<sequence>MSSPDARLRSILDSIVIAANRDVIPLEQVWRQADAWISFLVRAFIRQGLATTPEGIDFQDRLITVSSFFLCSCLRDFPSRSANHLYPFFILMFELAVYIADIDHPCFGILWEEIYVALNVSRSLGHRLLINSVASVASKYDVGALCIRRLAAAVNAWADIDVATVYSAISFLVFCGYHVSDIHQRLLSLHGIRWVALVMSHTASKLHPFSPGCKRLNELLSHCTSFLEANIAGNPAAIREALDGHLLIALAKLNKIKVFCVYDLRIDFANLVQHIEFGIFVRSVLNRVLREWKVVQRRGLLQSSLTSAEEGESGCVLYDALQALNVKARKMKESMRIFDAMKIPRDDRCSNNTCPGRTRAEPPEEAIKLRRCSGCKTMFYCSKECQKAHWKSSHRESCHDFKQRGCGRYRGVTDLDTAFLLHLNELGSYDKIDILTPSLLGRYSNTSC</sequence>
<dbReference type="PROSITE" id="PS50865">
    <property type="entry name" value="ZF_MYND_2"/>
    <property type="match status" value="1"/>
</dbReference>
<organism evidence="6 7">
    <name type="scientific">Moniliophthora roreri (strain MCA 2997)</name>
    <name type="common">Cocoa frosty pod rot fungus</name>
    <name type="synonym">Crinipellis roreri</name>
    <dbReference type="NCBI Taxonomy" id="1381753"/>
    <lineage>
        <taxon>Eukaryota</taxon>
        <taxon>Fungi</taxon>
        <taxon>Dikarya</taxon>
        <taxon>Basidiomycota</taxon>
        <taxon>Agaricomycotina</taxon>
        <taxon>Agaricomycetes</taxon>
        <taxon>Agaricomycetidae</taxon>
        <taxon>Agaricales</taxon>
        <taxon>Marasmiineae</taxon>
        <taxon>Marasmiaceae</taxon>
        <taxon>Moniliophthora</taxon>
    </lineage>
</organism>
<proteinExistence type="predicted"/>
<evidence type="ECO:0000256" key="3">
    <source>
        <dbReference type="ARBA" id="ARBA00022833"/>
    </source>
</evidence>
<dbReference type="Gene3D" id="6.10.140.2220">
    <property type="match status" value="1"/>
</dbReference>
<keyword evidence="3" id="KW-0862">Zinc</keyword>
<dbReference type="InterPro" id="IPR002893">
    <property type="entry name" value="Znf_MYND"/>
</dbReference>
<keyword evidence="2 4" id="KW-0863">Zinc-finger</keyword>